<name>A0A0F9CDX6_9ZZZZ</name>
<evidence type="ECO:0008006" key="2">
    <source>
        <dbReference type="Google" id="ProtNLM"/>
    </source>
</evidence>
<gene>
    <name evidence="1" type="ORF">LCGC14_2678380</name>
</gene>
<sequence length="255" mass="28685">MAVRVLTFARAPFVGTDGTICRFGVSCGNTCCGELVIVPSPTVVCVLRSGGEFRPEHVYALMAGVEDYWPVDRFPLRRVVLTDMPIEHTMLGGLEVMPLEYPYPGWWSKMEMFRPAMETLGDILFFDLDTVIVGDLVDIAAVGRLTLLADFFRETERTRLGSGMMYLPAEEREQVWRAWVRGDPRAHMRKYRGDQEFLAPTLLSAWQVSRWQDVLPGQVVSYKAHVKPAGGVPIGARVVCFHGRPRPWQLKGGLV</sequence>
<dbReference type="AlphaFoldDB" id="A0A0F9CDX6"/>
<evidence type="ECO:0000313" key="1">
    <source>
        <dbReference type="EMBL" id="KKK94881.1"/>
    </source>
</evidence>
<dbReference type="EMBL" id="LAZR01047154">
    <property type="protein sequence ID" value="KKK94881.1"/>
    <property type="molecule type" value="Genomic_DNA"/>
</dbReference>
<organism evidence="1">
    <name type="scientific">marine sediment metagenome</name>
    <dbReference type="NCBI Taxonomy" id="412755"/>
    <lineage>
        <taxon>unclassified sequences</taxon>
        <taxon>metagenomes</taxon>
        <taxon>ecological metagenomes</taxon>
    </lineage>
</organism>
<accession>A0A0F9CDX6</accession>
<comment type="caution">
    <text evidence="1">The sequence shown here is derived from an EMBL/GenBank/DDBJ whole genome shotgun (WGS) entry which is preliminary data.</text>
</comment>
<protein>
    <recommendedName>
        <fullName evidence="2">Nucleotide-diphospho-sugar transferase domain-containing protein</fullName>
    </recommendedName>
</protein>
<reference evidence="1" key="1">
    <citation type="journal article" date="2015" name="Nature">
        <title>Complex archaea that bridge the gap between prokaryotes and eukaryotes.</title>
        <authorList>
            <person name="Spang A."/>
            <person name="Saw J.H."/>
            <person name="Jorgensen S.L."/>
            <person name="Zaremba-Niedzwiedzka K."/>
            <person name="Martijn J."/>
            <person name="Lind A.E."/>
            <person name="van Eijk R."/>
            <person name="Schleper C."/>
            <person name="Guy L."/>
            <person name="Ettema T.J."/>
        </authorList>
    </citation>
    <scope>NUCLEOTIDE SEQUENCE</scope>
</reference>
<dbReference type="InterPro" id="IPR029044">
    <property type="entry name" value="Nucleotide-diphossugar_trans"/>
</dbReference>
<dbReference type="SUPFAM" id="SSF53448">
    <property type="entry name" value="Nucleotide-diphospho-sugar transferases"/>
    <property type="match status" value="1"/>
</dbReference>
<proteinExistence type="predicted"/>